<proteinExistence type="predicted"/>
<reference evidence="1" key="1">
    <citation type="submission" date="2023-04" db="EMBL/GenBank/DDBJ databases">
        <title>Aspergillus oryzae NBRC 4228.</title>
        <authorList>
            <person name="Ichikawa N."/>
            <person name="Sato H."/>
            <person name="Tonouchi N."/>
        </authorList>
    </citation>
    <scope>NUCLEOTIDE SEQUENCE</scope>
    <source>
        <strain evidence="1">NBRC 4228</strain>
    </source>
</reference>
<organism evidence="1 2">
    <name type="scientific">Aspergillus oryzae</name>
    <name type="common">Yellow koji mold</name>
    <dbReference type="NCBI Taxonomy" id="5062"/>
    <lineage>
        <taxon>Eukaryota</taxon>
        <taxon>Fungi</taxon>
        <taxon>Dikarya</taxon>
        <taxon>Ascomycota</taxon>
        <taxon>Pezizomycotina</taxon>
        <taxon>Eurotiomycetes</taxon>
        <taxon>Eurotiomycetidae</taxon>
        <taxon>Eurotiales</taxon>
        <taxon>Aspergillaceae</taxon>
        <taxon>Aspergillus</taxon>
        <taxon>Aspergillus subgen. Circumdati</taxon>
    </lineage>
</organism>
<dbReference type="AlphaFoldDB" id="A0AAN4YNQ1"/>
<evidence type="ECO:0000313" key="2">
    <source>
        <dbReference type="Proteomes" id="UP001165205"/>
    </source>
</evidence>
<gene>
    <name evidence="1" type="ORF">Aory04_000750700</name>
</gene>
<comment type="caution">
    <text evidence="1">The sequence shown here is derived from an EMBL/GenBank/DDBJ whole genome shotgun (WGS) entry which is preliminary data.</text>
</comment>
<sequence length="86" mass="8838">MSRSPDTGQIPFRCSSAIFEPLPSHASIGNTEKDSNVLSDASVASCGNSGEFSAAAVVHAEDLCVPYRFAASPDVDSNTDTSANAS</sequence>
<evidence type="ECO:0000313" key="1">
    <source>
        <dbReference type="EMBL" id="GMG31651.1"/>
    </source>
</evidence>
<dbReference type="Proteomes" id="UP001165205">
    <property type="component" value="Unassembled WGS sequence"/>
</dbReference>
<dbReference type="EMBL" id="BSYA01000088">
    <property type="protein sequence ID" value="GMG31651.1"/>
    <property type="molecule type" value="Genomic_DNA"/>
</dbReference>
<name>A0AAN4YNQ1_ASPOZ</name>
<protein>
    <submittedName>
        <fullName evidence="1">Unnamed protein product</fullName>
    </submittedName>
</protein>
<accession>A0AAN4YNQ1</accession>